<dbReference type="SUPFAM" id="SSF101307">
    <property type="entry name" value="YutG-like"/>
    <property type="match status" value="1"/>
</dbReference>
<protein>
    <submittedName>
        <fullName evidence="3">Phosphatidylglycerophosphatase A</fullName>
        <ecNumber evidence="3">3.1.3.27</ecNumber>
    </submittedName>
</protein>
<dbReference type="InterPro" id="IPR007686">
    <property type="entry name" value="YutG/PgpA"/>
</dbReference>
<dbReference type="PANTHER" id="PTHR36305:SF1">
    <property type="entry name" value="PHOSPHATIDYLGLYCEROPHOSPHATASE A"/>
    <property type="match status" value="1"/>
</dbReference>
<feature type="transmembrane region" description="Helical" evidence="1">
    <location>
        <begin position="44"/>
        <end position="63"/>
    </location>
</feature>
<organism evidence="3">
    <name type="scientific">mine drainage metagenome</name>
    <dbReference type="NCBI Taxonomy" id="410659"/>
    <lineage>
        <taxon>unclassified sequences</taxon>
        <taxon>metagenomes</taxon>
        <taxon>ecological metagenomes</taxon>
    </lineage>
</organism>
<reference evidence="3" key="2">
    <citation type="journal article" date="2014" name="ISME J.">
        <title>Microbial stratification in low pH oxic and suboxic macroscopic growths along an acid mine drainage.</title>
        <authorList>
            <person name="Mendez-Garcia C."/>
            <person name="Mesa V."/>
            <person name="Sprenger R.R."/>
            <person name="Richter M."/>
            <person name="Diez M.S."/>
            <person name="Solano J."/>
            <person name="Bargiela R."/>
            <person name="Golyshina O.V."/>
            <person name="Manteca A."/>
            <person name="Ramos J.L."/>
            <person name="Gallego J.R."/>
            <person name="Llorente I."/>
            <person name="Martins Dos Santos V.A."/>
            <person name="Jensen O.N."/>
            <person name="Pelaez A.I."/>
            <person name="Sanchez J."/>
            <person name="Ferrer M."/>
        </authorList>
    </citation>
    <scope>NUCLEOTIDE SEQUENCE</scope>
</reference>
<keyword evidence="1" id="KW-0812">Transmembrane</keyword>
<keyword evidence="1" id="KW-1133">Transmembrane helix</keyword>
<keyword evidence="3" id="KW-0378">Hydrolase</keyword>
<accession>T0ZMS2</accession>
<dbReference type="Pfam" id="PF04608">
    <property type="entry name" value="PgpA"/>
    <property type="match status" value="1"/>
</dbReference>
<dbReference type="InterPro" id="IPR036681">
    <property type="entry name" value="PgpA-like_sf"/>
</dbReference>
<name>T0ZMS2_9ZZZZ</name>
<comment type="caution">
    <text evidence="3">The sequence shown here is derived from an EMBL/GenBank/DDBJ whole genome shotgun (WGS) entry which is preliminary data.</text>
</comment>
<dbReference type="GO" id="GO:0006629">
    <property type="term" value="P:lipid metabolic process"/>
    <property type="evidence" value="ECO:0007669"/>
    <property type="project" value="InterPro"/>
</dbReference>
<feature type="domain" description="YutG/PgpA" evidence="2">
    <location>
        <begin position="12"/>
        <end position="62"/>
    </location>
</feature>
<evidence type="ECO:0000256" key="1">
    <source>
        <dbReference type="SAM" id="Phobius"/>
    </source>
</evidence>
<dbReference type="EC" id="3.1.3.27" evidence="3"/>
<proteinExistence type="predicted"/>
<evidence type="ECO:0000313" key="3">
    <source>
        <dbReference type="EMBL" id="EQD31070.1"/>
    </source>
</evidence>
<reference evidence="3" key="1">
    <citation type="submission" date="2013-08" db="EMBL/GenBank/DDBJ databases">
        <authorList>
            <person name="Mendez C."/>
            <person name="Richter M."/>
            <person name="Ferrer M."/>
            <person name="Sanchez J."/>
        </authorList>
    </citation>
    <scope>NUCLEOTIDE SEQUENCE</scope>
</reference>
<dbReference type="CDD" id="cd06971">
    <property type="entry name" value="PgpA"/>
    <property type="match status" value="1"/>
</dbReference>
<gene>
    <name evidence="3" type="ORF">B2A_13841</name>
</gene>
<keyword evidence="1" id="KW-0472">Membrane</keyword>
<dbReference type="AlphaFoldDB" id="T0ZMS2"/>
<dbReference type="EMBL" id="AUZZ01010035">
    <property type="protein sequence ID" value="EQD31070.1"/>
    <property type="molecule type" value="Genomic_DNA"/>
</dbReference>
<sequence length="66" mass="7581">MRSAGPPPRLLLWPLAFILFRFFDILKPGPIRWIDRHGRGGVGIMADDLLAGFFAGVIVWLFFRIR</sequence>
<dbReference type="InterPro" id="IPR026037">
    <property type="entry name" value="PgpA"/>
</dbReference>
<dbReference type="GO" id="GO:0008962">
    <property type="term" value="F:phosphatidylglycerophosphatase activity"/>
    <property type="evidence" value="ECO:0007669"/>
    <property type="project" value="UniProtKB-EC"/>
</dbReference>
<dbReference type="PANTHER" id="PTHR36305">
    <property type="entry name" value="PHOSPHATIDYLGLYCEROPHOSPHATASE A"/>
    <property type="match status" value="1"/>
</dbReference>
<evidence type="ECO:0000259" key="2">
    <source>
        <dbReference type="Pfam" id="PF04608"/>
    </source>
</evidence>